<evidence type="ECO:0000259" key="6">
    <source>
        <dbReference type="Pfam" id="PF00171"/>
    </source>
</evidence>
<comment type="similarity">
    <text evidence="1 5">Belongs to the aldehyde dehydrogenase family.</text>
</comment>
<proteinExistence type="inferred from homology"/>
<dbReference type="Gene3D" id="3.40.605.10">
    <property type="entry name" value="Aldehyde Dehydrogenase, Chain A, domain 1"/>
    <property type="match status" value="1"/>
</dbReference>
<dbReference type="PANTHER" id="PTHR43720:SF2">
    <property type="entry name" value="2-AMINOMUCONIC SEMIALDEHYDE DEHYDROGENASE"/>
    <property type="match status" value="1"/>
</dbReference>
<evidence type="ECO:0000256" key="5">
    <source>
        <dbReference type="RuleBase" id="RU003345"/>
    </source>
</evidence>
<dbReference type="FunFam" id="3.40.605.10:FF:000007">
    <property type="entry name" value="NAD/NADP-dependent betaine aldehyde dehydrogenase"/>
    <property type="match status" value="1"/>
</dbReference>
<sequence>MKEIKHFINGEFVGSASGRTFDDINPATGQVIAKVHEGGKAEVDLAVAAARAALKGPWGKMPMAERMDLLMKLAAGIQARAAEFAAAEVADNGMPITLASHVNIPRGSANFIQFAEHFKYVATECWEMEGALNYALRRPLGVVGIISPWNFPLLLTTWKVAPALACGNTVIIKPSEETPATTALLADVAKDILPPGVLNVVNGFGGDSAGSALTEHPDVDGITFTGETTTGQIIMRAAAGSLKKLSFELGGKNPNLVFADADLDACIETTMRSSFANQGEVCLCGSRIYVQRPLYQAFLDKLVARIKSTVKVGDPTDPATTLGALISREHLARVQTFLDSAKADGATFLTGGKRPDGLPAHLAEGAFLEPTVIVGLGRDCKAQRQEIFGPVVTVTPFDTEEEVLELANDTNYGLSATVWSTDLARAHRVAAQLEAGIVWVNTWFLRDLRSAFGGMKYSGIGREGGVHSLEFYTELKNICIKL</sequence>
<dbReference type="PROSITE" id="PS00070">
    <property type="entry name" value="ALDEHYDE_DEHYDR_CYS"/>
    <property type="match status" value="1"/>
</dbReference>
<dbReference type="FunFam" id="3.40.309.10:FF:000012">
    <property type="entry name" value="Betaine aldehyde dehydrogenase"/>
    <property type="match status" value="1"/>
</dbReference>
<evidence type="ECO:0000256" key="1">
    <source>
        <dbReference type="ARBA" id="ARBA00009986"/>
    </source>
</evidence>
<evidence type="ECO:0000256" key="3">
    <source>
        <dbReference type="ARBA" id="ARBA00023027"/>
    </source>
</evidence>
<dbReference type="Pfam" id="PF00171">
    <property type="entry name" value="Aldedh"/>
    <property type="match status" value="1"/>
</dbReference>
<dbReference type="PANTHER" id="PTHR43720">
    <property type="entry name" value="2-AMINOMUCONIC SEMIALDEHYDE DEHYDROGENASE"/>
    <property type="match status" value="1"/>
</dbReference>
<dbReference type="NCBIfam" id="TIGR03216">
    <property type="entry name" value="OH_muco_semi_DH"/>
    <property type="match status" value="1"/>
</dbReference>
<feature type="domain" description="Aldehyde dehydrogenase" evidence="6">
    <location>
        <begin position="13"/>
        <end position="478"/>
    </location>
</feature>
<accession>A0A126SXL6</accession>
<organism evidence="7">
    <name type="scientific">uncultured bacterium UPO36</name>
    <dbReference type="NCBI Taxonomy" id="1776963"/>
    <lineage>
        <taxon>Bacteria</taxon>
        <taxon>environmental samples</taxon>
    </lineage>
</organism>
<reference evidence="7" key="1">
    <citation type="journal article" date="2016" name="Appl. Environ. Microbiol.">
        <title>Functional Metagenomics of a Biostimulated Petroleum-Contaminated Soil Reveals an Extraordinary Diversity of Extradiol Dioxygenases.</title>
        <authorList>
            <person name="Terron-Gonzalez L."/>
            <person name="Martin-Cabello G."/>
            <person name="Ferrer M."/>
            <person name="Santero E."/>
        </authorList>
    </citation>
    <scope>NUCLEOTIDE SEQUENCE</scope>
</reference>
<dbReference type="InterPro" id="IPR016160">
    <property type="entry name" value="Ald_DH_CS_CYS"/>
</dbReference>
<dbReference type="SUPFAM" id="SSF53720">
    <property type="entry name" value="ALDH-like"/>
    <property type="match status" value="1"/>
</dbReference>
<dbReference type="InterPro" id="IPR017628">
    <property type="entry name" value="OHmuconic_semiald_DH"/>
</dbReference>
<dbReference type="InterPro" id="IPR016162">
    <property type="entry name" value="Ald_DH_N"/>
</dbReference>
<dbReference type="PROSITE" id="PS00687">
    <property type="entry name" value="ALDEHYDE_DEHYDR_GLU"/>
    <property type="match status" value="1"/>
</dbReference>
<dbReference type="AlphaFoldDB" id="A0A126SXL6"/>
<dbReference type="GO" id="GO:0016620">
    <property type="term" value="F:oxidoreductase activity, acting on the aldehyde or oxo group of donors, NAD or NADP as acceptor"/>
    <property type="evidence" value="ECO:0007669"/>
    <property type="project" value="InterPro"/>
</dbReference>
<evidence type="ECO:0000313" key="7">
    <source>
        <dbReference type="EMBL" id="AMK59043.1"/>
    </source>
</evidence>
<name>A0A126SXL6_9BACT</name>
<dbReference type="Gene3D" id="3.40.309.10">
    <property type="entry name" value="Aldehyde Dehydrogenase, Chain A, domain 2"/>
    <property type="match status" value="1"/>
</dbReference>
<feature type="active site" evidence="4">
    <location>
        <position position="248"/>
    </location>
</feature>
<evidence type="ECO:0000256" key="4">
    <source>
        <dbReference type="PROSITE-ProRule" id="PRU10007"/>
    </source>
</evidence>
<keyword evidence="2 5" id="KW-0560">Oxidoreductase</keyword>
<dbReference type="EMBL" id="KU144966">
    <property type="protein sequence ID" value="AMK59043.1"/>
    <property type="molecule type" value="Genomic_DNA"/>
</dbReference>
<dbReference type="InterPro" id="IPR016163">
    <property type="entry name" value="Ald_DH_C"/>
</dbReference>
<keyword evidence="3" id="KW-0520">NAD</keyword>
<evidence type="ECO:0000256" key="2">
    <source>
        <dbReference type="ARBA" id="ARBA00023002"/>
    </source>
</evidence>
<dbReference type="CDD" id="cd07093">
    <property type="entry name" value="ALDH_F8_HMSADH"/>
    <property type="match status" value="1"/>
</dbReference>
<dbReference type="InterPro" id="IPR029510">
    <property type="entry name" value="Ald_DH_CS_GLU"/>
</dbReference>
<dbReference type="InterPro" id="IPR015590">
    <property type="entry name" value="Aldehyde_DH_dom"/>
</dbReference>
<dbReference type="InterPro" id="IPR016161">
    <property type="entry name" value="Ald_DH/histidinol_DH"/>
</dbReference>
<protein>
    <submittedName>
        <fullName evidence="7">2-hydroxymuconic semialdehyde dehydrogenase</fullName>
    </submittedName>
</protein>